<dbReference type="AlphaFoldDB" id="A0A6C0IP31"/>
<evidence type="ECO:0000313" key="1">
    <source>
        <dbReference type="EMBL" id="QHT94958.1"/>
    </source>
</evidence>
<name>A0A6C0IP31_9ZZZZ</name>
<sequence>MKFLGLNCRIECCILCLIVGIFIGTNLFCSCVTKEGMAAAGAAIDYSMREGNVGKEFGNKSIYNGADTYEKLQVPLPEGQLFLLANAKFDPKCCATSTISGSGGCACLTTEVNNYLRSHGGNATGGFKLQ</sequence>
<dbReference type="EMBL" id="MN740232">
    <property type="protein sequence ID" value="QHT94958.1"/>
    <property type="molecule type" value="Genomic_DNA"/>
</dbReference>
<protein>
    <submittedName>
        <fullName evidence="1">Uncharacterized protein</fullName>
    </submittedName>
</protein>
<reference evidence="1" key="1">
    <citation type="journal article" date="2020" name="Nature">
        <title>Giant virus diversity and host interactions through global metagenomics.</title>
        <authorList>
            <person name="Schulz F."/>
            <person name="Roux S."/>
            <person name="Paez-Espino D."/>
            <person name="Jungbluth S."/>
            <person name="Walsh D.A."/>
            <person name="Denef V.J."/>
            <person name="McMahon K.D."/>
            <person name="Konstantinidis K.T."/>
            <person name="Eloe-Fadrosh E.A."/>
            <person name="Kyrpides N.C."/>
            <person name="Woyke T."/>
        </authorList>
    </citation>
    <scope>NUCLEOTIDE SEQUENCE</scope>
    <source>
        <strain evidence="1">GVMAG-M-3300024261-37</strain>
    </source>
</reference>
<proteinExistence type="predicted"/>
<accession>A0A6C0IP31</accession>
<organism evidence="1">
    <name type="scientific">viral metagenome</name>
    <dbReference type="NCBI Taxonomy" id="1070528"/>
    <lineage>
        <taxon>unclassified sequences</taxon>
        <taxon>metagenomes</taxon>
        <taxon>organismal metagenomes</taxon>
    </lineage>
</organism>
<dbReference type="PROSITE" id="PS51257">
    <property type="entry name" value="PROKAR_LIPOPROTEIN"/>
    <property type="match status" value="1"/>
</dbReference>